<accession>A0A517T4Y3</accession>
<feature type="domain" description="RNA polymerase sigma factor 70 region 4 type 2" evidence="7">
    <location>
        <begin position="125"/>
        <end position="177"/>
    </location>
</feature>
<dbReference type="AlphaFoldDB" id="A0A517T4Y3"/>
<keyword evidence="2" id="KW-0805">Transcription regulation</keyword>
<dbReference type="InterPro" id="IPR036388">
    <property type="entry name" value="WH-like_DNA-bd_sf"/>
</dbReference>
<name>A0A517T4Y3_9PLAN</name>
<dbReference type="Gene3D" id="1.10.10.10">
    <property type="entry name" value="Winged helix-like DNA-binding domain superfamily/Winged helix DNA-binding domain"/>
    <property type="match status" value="1"/>
</dbReference>
<keyword evidence="4" id="KW-0804">Transcription</keyword>
<dbReference type="Pfam" id="PF04542">
    <property type="entry name" value="Sigma70_r2"/>
    <property type="match status" value="1"/>
</dbReference>
<dbReference type="EMBL" id="CP036316">
    <property type="protein sequence ID" value="QDT63437.1"/>
    <property type="molecule type" value="Genomic_DNA"/>
</dbReference>
<evidence type="ECO:0000259" key="7">
    <source>
        <dbReference type="Pfam" id="PF08281"/>
    </source>
</evidence>
<dbReference type="Pfam" id="PF08281">
    <property type="entry name" value="Sigma70_r4_2"/>
    <property type="match status" value="1"/>
</dbReference>
<dbReference type="InterPro" id="IPR014284">
    <property type="entry name" value="RNA_pol_sigma-70_dom"/>
</dbReference>
<evidence type="ECO:0000256" key="3">
    <source>
        <dbReference type="ARBA" id="ARBA00023082"/>
    </source>
</evidence>
<evidence type="ECO:0000256" key="4">
    <source>
        <dbReference type="ARBA" id="ARBA00023163"/>
    </source>
</evidence>
<dbReference type="NCBIfam" id="TIGR02937">
    <property type="entry name" value="sigma70-ECF"/>
    <property type="match status" value="1"/>
</dbReference>
<organism evidence="8 9">
    <name type="scientific">Calycomorphotria hydatis</name>
    <dbReference type="NCBI Taxonomy" id="2528027"/>
    <lineage>
        <taxon>Bacteria</taxon>
        <taxon>Pseudomonadati</taxon>
        <taxon>Planctomycetota</taxon>
        <taxon>Planctomycetia</taxon>
        <taxon>Planctomycetales</taxon>
        <taxon>Planctomycetaceae</taxon>
        <taxon>Calycomorphotria</taxon>
    </lineage>
</organism>
<dbReference type="InterPro" id="IPR039425">
    <property type="entry name" value="RNA_pol_sigma-70-like"/>
</dbReference>
<dbReference type="GO" id="GO:0016987">
    <property type="term" value="F:sigma factor activity"/>
    <property type="evidence" value="ECO:0007669"/>
    <property type="project" value="UniProtKB-KW"/>
</dbReference>
<dbReference type="GO" id="GO:0003677">
    <property type="term" value="F:DNA binding"/>
    <property type="evidence" value="ECO:0007669"/>
    <property type="project" value="InterPro"/>
</dbReference>
<dbReference type="SUPFAM" id="SSF88946">
    <property type="entry name" value="Sigma2 domain of RNA polymerase sigma factors"/>
    <property type="match status" value="1"/>
</dbReference>
<dbReference type="KEGG" id="chya:V22_06580"/>
<dbReference type="SUPFAM" id="SSF88659">
    <property type="entry name" value="Sigma3 and sigma4 domains of RNA polymerase sigma factors"/>
    <property type="match status" value="1"/>
</dbReference>
<keyword evidence="3" id="KW-0731">Sigma factor</keyword>
<evidence type="ECO:0000256" key="2">
    <source>
        <dbReference type="ARBA" id="ARBA00023015"/>
    </source>
</evidence>
<proteinExistence type="inferred from homology"/>
<sequence length="192" mass="22572">MPVSVQNDSSSRPADDRDPLKKQRFHNELATIYSRLHALAVAYTGYSSDADEVVQQTCIILWNKFDEFEEGTNFYRWAAAILLNVTRQLFAKRRKSKEVTFSNEMLTQMARVRHGMDELMELRNEQLEKCLQRLSGDDFQLVWDCYANSQKSREYAKEHKISPNTVRSRLRRIRHKLFQCVNNAFNLSDETD</sequence>
<dbReference type="Proteomes" id="UP000319976">
    <property type="component" value="Chromosome"/>
</dbReference>
<comment type="similarity">
    <text evidence="1">Belongs to the sigma-70 factor family. ECF subfamily.</text>
</comment>
<dbReference type="GO" id="GO:0006352">
    <property type="term" value="P:DNA-templated transcription initiation"/>
    <property type="evidence" value="ECO:0007669"/>
    <property type="project" value="InterPro"/>
</dbReference>
<dbReference type="InterPro" id="IPR013325">
    <property type="entry name" value="RNA_pol_sigma_r2"/>
</dbReference>
<evidence type="ECO:0000259" key="6">
    <source>
        <dbReference type="Pfam" id="PF04542"/>
    </source>
</evidence>
<dbReference type="PANTHER" id="PTHR43133">
    <property type="entry name" value="RNA POLYMERASE ECF-TYPE SIGMA FACTO"/>
    <property type="match status" value="1"/>
</dbReference>
<evidence type="ECO:0000256" key="1">
    <source>
        <dbReference type="ARBA" id="ARBA00010641"/>
    </source>
</evidence>
<gene>
    <name evidence="8" type="ORF">V22_06580</name>
</gene>
<dbReference type="PANTHER" id="PTHR43133:SF51">
    <property type="entry name" value="RNA POLYMERASE SIGMA FACTOR"/>
    <property type="match status" value="1"/>
</dbReference>
<reference evidence="8 9" key="1">
    <citation type="submission" date="2019-02" db="EMBL/GenBank/DDBJ databases">
        <title>Deep-cultivation of Planctomycetes and their phenomic and genomic characterization uncovers novel biology.</title>
        <authorList>
            <person name="Wiegand S."/>
            <person name="Jogler M."/>
            <person name="Boedeker C."/>
            <person name="Pinto D."/>
            <person name="Vollmers J."/>
            <person name="Rivas-Marin E."/>
            <person name="Kohn T."/>
            <person name="Peeters S.H."/>
            <person name="Heuer A."/>
            <person name="Rast P."/>
            <person name="Oberbeckmann S."/>
            <person name="Bunk B."/>
            <person name="Jeske O."/>
            <person name="Meyerdierks A."/>
            <person name="Storesund J.E."/>
            <person name="Kallscheuer N."/>
            <person name="Luecker S."/>
            <person name="Lage O.M."/>
            <person name="Pohl T."/>
            <person name="Merkel B.J."/>
            <person name="Hornburger P."/>
            <person name="Mueller R.-W."/>
            <person name="Bruemmer F."/>
            <person name="Labrenz M."/>
            <person name="Spormann A.M."/>
            <person name="Op den Camp H."/>
            <person name="Overmann J."/>
            <person name="Amann R."/>
            <person name="Jetten M.S.M."/>
            <person name="Mascher T."/>
            <person name="Medema M.H."/>
            <person name="Devos D.P."/>
            <person name="Kaster A.-K."/>
            <person name="Ovreas L."/>
            <person name="Rohde M."/>
            <person name="Galperin M.Y."/>
            <person name="Jogler C."/>
        </authorList>
    </citation>
    <scope>NUCLEOTIDE SEQUENCE [LARGE SCALE GENOMIC DNA]</scope>
    <source>
        <strain evidence="8 9">V22</strain>
    </source>
</reference>
<feature type="domain" description="RNA polymerase sigma-70 region 2" evidence="6">
    <location>
        <begin position="33"/>
        <end position="95"/>
    </location>
</feature>
<dbReference type="RefSeq" id="WP_197439901.1">
    <property type="nucleotide sequence ID" value="NZ_CP036316.1"/>
</dbReference>
<evidence type="ECO:0000256" key="5">
    <source>
        <dbReference type="SAM" id="MobiDB-lite"/>
    </source>
</evidence>
<dbReference type="InterPro" id="IPR013324">
    <property type="entry name" value="RNA_pol_sigma_r3/r4-like"/>
</dbReference>
<dbReference type="InterPro" id="IPR007627">
    <property type="entry name" value="RNA_pol_sigma70_r2"/>
</dbReference>
<feature type="region of interest" description="Disordered" evidence="5">
    <location>
        <begin position="1"/>
        <end position="20"/>
    </location>
</feature>
<dbReference type="Gene3D" id="1.10.1740.10">
    <property type="match status" value="1"/>
</dbReference>
<protein>
    <submittedName>
        <fullName evidence="8">RNA polymerase sigma factor</fullName>
    </submittedName>
</protein>
<keyword evidence="9" id="KW-1185">Reference proteome</keyword>
<dbReference type="InterPro" id="IPR013249">
    <property type="entry name" value="RNA_pol_sigma70_r4_t2"/>
</dbReference>
<evidence type="ECO:0000313" key="9">
    <source>
        <dbReference type="Proteomes" id="UP000319976"/>
    </source>
</evidence>
<evidence type="ECO:0000313" key="8">
    <source>
        <dbReference type="EMBL" id="QDT63437.1"/>
    </source>
</evidence>